<dbReference type="RefSeq" id="WP_344087549.1">
    <property type="nucleotide sequence ID" value="NZ_BAAAPO010000047.1"/>
</dbReference>
<keyword evidence="3" id="KW-1185">Reference proteome</keyword>
<feature type="signal peptide" evidence="1">
    <location>
        <begin position="1"/>
        <end position="22"/>
    </location>
</feature>
<evidence type="ECO:0000313" key="3">
    <source>
        <dbReference type="Proteomes" id="UP001499938"/>
    </source>
</evidence>
<keyword evidence="1" id="KW-0732">Signal</keyword>
<name>A0ABN2M1E7_9MICO</name>
<proteinExistence type="predicted"/>
<feature type="chain" id="PRO_5045356913" evidence="1">
    <location>
        <begin position="23"/>
        <end position="330"/>
    </location>
</feature>
<accession>A0ABN2M1E7</accession>
<organism evidence="2 3">
    <name type="scientific">Nostocoides veronense</name>
    <dbReference type="NCBI Taxonomy" id="330836"/>
    <lineage>
        <taxon>Bacteria</taxon>
        <taxon>Bacillati</taxon>
        <taxon>Actinomycetota</taxon>
        <taxon>Actinomycetes</taxon>
        <taxon>Micrococcales</taxon>
        <taxon>Intrasporangiaceae</taxon>
        <taxon>Nostocoides</taxon>
    </lineage>
</organism>
<evidence type="ECO:0000256" key="1">
    <source>
        <dbReference type="SAM" id="SignalP"/>
    </source>
</evidence>
<dbReference type="EMBL" id="BAAAPO010000047">
    <property type="protein sequence ID" value="GAA1805198.1"/>
    <property type="molecule type" value="Genomic_DNA"/>
</dbReference>
<reference evidence="2 3" key="1">
    <citation type="journal article" date="2019" name="Int. J. Syst. Evol. Microbiol.">
        <title>The Global Catalogue of Microorganisms (GCM) 10K type strain sequencing project: providing services to taxonomists for standard genome sequencing and annotation.</title>
        <authorList>
            <consortium name="The Broad Institute Genomics Platform"/>
            <consortium name="The Broad Institute Genome Sequencing Center for Infectious Disease"/>
            <person name="Wu L."/>
            <person name="Ma J."/>
        </authorList>
    </citation>
    <scope>NUCLEOTIDE SEQUENCE [LARGE SCALE GENOMIC DNA]</scope>
    <source>
        <strain evidence="2 3">JCM 15592</strain>
    </source>
</reference>
<evidence type="ECO:0000313" key="2">
    <source>
        <dbReference type="EMBL" id="GAA1805198.1"/>
    </source>
</evidence>
<gene>
    <name evidence="2" type="ORF">GCM10009811_31030</name>
</gene>
<comment type="caution">
    <text evidence="2">The sequence shown here is derived from an EMBL/GenBank/DDBJ whole genome shotgun (WGS) entry which is preliminary data.</text>
</comment>
<sequence>MFVCRSVAFAGALLALAGSAYAAPSASSVAPDRAPHAVAGAAPAAGYVTFAWGRSLWANGCNPGTPAKGVRTLEQDAQDLKAFGLKGVGGVVVKRTSGTRTCERGVTNSTWADLARLRTAYGWSFISQSMTYARMATLTTDAQRYQESGATLPLLAKRGHKEAWGAFFYPDDSQDVPSQQMVSKYFAFGRLYTLVAAYNTKASSTVFPYTVLVYTPLGGRCADETLPCHNITVRNNRITHSPDEIVKALNPPAGQWSVIQMFRLVEGKSGTLGQATAWDCTSPDWRKRWTGIPENYCRNTLLSALARRDRSVANVSFADMARTWNRLPGG</sequence>
<protein>
    <submittedName>
        <fullName evidence="2">Uncharacterized protein</fullName>
    </submittedName>
</protein>
<dbReference type="Proteomes" id="UP001499938">
    <property type="component" value="Unassembled WGS sequence"/>
</dbReference>